<accession>A0AA43QZ37</accession>
<dbReference type="AlphaFoldDB" id="A0AA43QZ37"/>
<evidence type="ECO:0000313" key="1">
    <source>
        <dbReference type="EMBL" id="MDI3349936.1"/>
    </source>
</evidence>
<reference evidence="1" key="1">
    <citation type="submission" date="2022-11" db="EMBL/GenBank/DDBJ databases">
        <title>Draft genome of Mycoplasma arginini isolated from fly.</title>
        <authorList>
            <person name="Severgnini M."/>
            <person name="Gioia G."/>
            <person name="Cremonesi P."/>
            <person name="Moroni P."/>
            <person name="Addis M.F."/>
            <person name="Castiglioni B."/>
        </authorList>
    </citation>
    <scope>NUCLEOTIDE SEQUENCE</scope>
    <source>
        <strain evidence="1">QMP CG1-1632</strain>
    </source>
</reference>
<sequence length="67" mass="7358">MNATKTIVMGGESNESFVDIQPDHQTRHKFVETAIKVKGHVRPADNIGNTVNNFGQMVIGKGGKYED</sequence>
<proteinExistence type="predicted"/>
<gene>
    <name evidence="1" type="ORF">DCBHLPFO_00671</name>
</gene>
<dbReference type="Proteomes" id="UP001162175">
    <property type="component" value="Unassembled WGS sequence"/>
</dbReference>
<protein>
    <submittedName>
        <fullName evidence="1">Uncharacterized protein</fullName>
    </submittedName>
</protein>
<organism evidence="1 2">
    <name type="scientific">Mycoplasmopsis arginini</name>
    <name type="common">Mycoplasma arginini</name>
    <dbReference type="NCBI Taxonomy" id="2094"/>
    <lineage>
        <taxon>Bacteria</taxon>
        <taxon>Bacillati</taxon>
        <taxon>Mycoplasmatota</taxon>
        <taxon>Mycoplasmoidales</taxon>
        <taxon>Metamycoplasmataceae</taxon>
        <taxon>Mycoplasmopsis</taxon>
    </lineage>
</organism>
<dbReference type="EMBL" id="JAPFAR010000161">
    <property type="protein sequence ID" value="MDI3349936.1"/>
    <property type="molecule type" value="Genomic_DNA"/>
</dbReference>
<name>A0AA43QZ37_MYCAR</name>
<evidence type="ECO:0000313" key="2">
    <source>
        <dbReference type="Proteomes" id="UP001162175"/>
    </source>
</evidence>
<comment type="caution">
    <text evidence="1">The sequence shown here is derived from an EMBL/GenBank/DDBJ whole genome shotgun (WGS) entry which is preliminary data.</text>
</comment>